<organism evidence="1 2">
    <name type="scientific">Alteromonas oceani</name>
    <dbReference type="NCBI Taxonomy" id="2071609"/>
    <lineage>
        <taxon>Bacteria</taxon>
        <taxon>Pseudomonadati</taxon>
        <taxon>Pseudomonadota</taxon>
        <taxon>Gammaproteobacteria</taxon>
        <taxon>Alteromonadales</taxon>
        <taxon>Alteromonadaceae</taxon>
        <taxon>Alteromonas/Salinimonas group</taxon>
        <taxon>Alteromonas</taxon>
    </lineage>
</organism>
<comment type="caution">
    <text evidence="1">The sequence shown here is derived from an EMBL/GenBank/DDBJ whole genome shotgun (WGS) entry which is preliminary data.</text>
</comment>
<proteinExistence type="predicted"/>
<dbReference type="EMBL" id="JBHRSX010000066">
    <property type="protein sequence ID" value="MFC3203225.1"/>
    <property type="molecule type" value="Genomic_DNA"/>
</dbReference>
<protein>
    <submittedName>
        <fullName evidence="1">Uncharacterized protein</fullName>
    </submittedName>
</protein>
<keyword evidence="2" id="KW-1185">Reference proteome</keyword>
<dbReference type="RefSeq" id="WP_164464630.1">
    <property type="nucleotide sequence ID" value="NZ_JBHRSX010000066.1"/>
</dbReference>
<reference evidence="2" key="1">
    <citation type="journal article" date="2019" name="Int. J. Syst. Evol. Microbiol.">
        <title>The Global Catalogue of Microorganisms (GCM) 10K type strain sequencing project: providing services to taxonomists for standard genome sequencing and annotation.</title>
        <authorList>
            <consortium name="The Broad Institute Genomics Platform"/>
            <consortium name="The Broad Institute Genome Sequencing Center for Infectious Disease"/>
            <person name="Wu L."/>
            <person name="Ma J."/>
        </authorList>
    </citation>
    <scope>NUCLEOTIDE SEQUENCE [LARGE SCALE GENOMIC DNA]</scope>
    <source>
        <strain evidence="2">KCTC 52449</strain>
    </source>
</reference>
<accession>A0ABV7JYS9</accession>
<gene>
    <name evidence="1" type="ORF">ACFOEW_15545</name>
</gene>
<name>A0ABV7JYS9_9ALTE</name>
<evidence type="ECO:0000313" key="1">
    <source>
        <dbReference type="EMBL" id="MFC3203225.1"/>
    </source>
</evidence>
<evidence type="ECO:0000313" key="2">
    <source>
        <dbReference type="Proteomes" id="UP001595477"/>
    </source>
</evidence>
<sequence length="185" mass="20780">MITGVEPGKVSVDITSRSCVYSECGRADFNRYIAHTGMTATFFTQVVTHGIKTWVSGLDLTSRSPSAPSLIAHILDAVNEAKAPFYFRFVAPEGETLGWINVKVDDDFNLAAGDYLAYSSDLDSNYAYGPSGFLGRDNWLRDYMFVFHSVKVCRDEIILARDEYGVLSEVERLVCRFESREDYQP</sequence>
<dbReference type="Proteomes" id="UP001595477">
    <property type="component" value="Unassembled WGS sequence"/>
</dbReference>